<gene>
    <name evidence="2" type="ORF">DL237_04780</name>
</gene>
<comment type="caution">
    <text evidence="2">The sequence shown here is derived from an EMBL/GenBank/DDBJ whole genome shotgun (WGS) entry which is preliminary data.</text>
</comment>
<proteinExistence type="predicted"/>
<dbReference type="InterPro" id="IPR009506">
    <property type="entry name" value="YjiS-like"/>
</dbReference>
<protein>
    <submittedName>
        <fullName evidence="2">DUF1127 domain-containing protein</fullName>
    </submittedName>
</protein>
<keyword evidence="3" id="KW-1185">Reference proteome</keyword>
<sequence>MTATNFNAPTAPRAKTASPFSLLISAVSNWNDTRVTRNALSRLTDRELSDIGLVRGDIEDVARS</sequence>
<organism evidence="2 3">
    <name type="scientific">Pseudooceanicola sediminis</name>
    <dbReference type="NCBI Taxonomy" id="2211117"/>
    <lineage>
        <taxon>Bacteria</taxon>
        <taxon>Pseudomonadati</taxon>
        <taxon>Pseudomonadota</taxon>
        <taxon>Alphaproteobacteria</taxon>
        <taxon>Rhodobacterales</taxon>
        <taxon>Paracoccaceae</taxon>
        <taxon>Pseudooceanicola</taxon>
    </lineage>
</organism>
<dbReference type="EMBL" id="QWJJ01000003">
    <property type="protein sequence ID" value="RII40006.1"/>
    <property type="molecule type" value="Genomic_DNA"/>
</dbReference>
<dbReference type="Pfam" id="PF06568">
    <property type="entry name" value="YjiS-like"/>
    <property type="match status" value="1"/>
</dbReference>
<evidence type="ECO:0000259" key="1">
    <source>
        <dbReference type="Pfam" id="PF06568"/>
    </source>
</evidence>
<dbReference type="AlphaFoldDB" id="A0A399JBI7"/>
<evidence type="ECO:0000313" key="2">
    <source>
        <dbReference type="EMBL" id="RII40006.1"/>
    </source>
</evidence>
<reference evidence="2 3" key="1">
    <citation type="submission" date="2018-08" db="EMBL/GenBank/DDBJ databases">
        <title>Pseudooceanicola sediminis CY03 in the family Rhodobacteracea.</title>
        <authorList>
            <person name="Zhang Y.-J."/>
        </authorList>
    </citation>
    <scope>NUCLEOTIDE SEQUENCE [LARGE SCALE GENOMIC DNA]</scope>
    <source>
        <strain evidence="2 3">CY03</strain>
    </source>
</reference>
<dbReference type="Proteomes" id="UP000265848">
    <property type="component" value="Unassembled WGS sequence"/>
</dbReference>
<name>A0A399JBI7_9RHOB</name>
<dbReference type="RefSeq" id="WP_119397885.1">
    <property type="nucleotide sequence ID" value="NZ_QWJJ01000003.1"/>
</dbReference>
<dbReference type="OrthoDB" id="8116725at2"/>
<accession>A0A399JBI7</accession>
<feature type="domain" description="YjiS-like" evidence="1">
    <location>
        <begin position="23"/>
        <end position="59"/>
    </location>
</feature>
<evidence type="ECO:0000313" key="3">
    <source>
        <dbReference type="Proteomes" id="UP000265848"/>
    </source>
</evidence>